<name>A0A447RG30_KLEPN</name>
<dbReference type="GO" id="GO:0009061">
    <property type="term" value="P:anaerobic respiration"/>
    <property type="evidence" value="ECO:0007669"/>
    <property type="project" value="TreeGrafter"/>
</dbReference>
<dbReference type="PANTHER" id="PTHR43518:SF3">
    <property type="entry name" value="RESPIRATORY NITRATE REDUCTASE 2 BETA CHAIN"/>
    <property type="match status" value="1"/>
</dbReference>
<dbReference type="GO" id="GO:0046872">
    <property type="term" value="F:metal ion binding"/>
    <property type="evidence" value="ECO:0007669"/>
    <property type="project" value="UniProtKB-KW"/>
</dbReference>
<dbReference type="GO" id="GO:0016020">
    <property type="term" value="C:membrane"/>
    <property type="evidence" value="ECO:0007669"/>
    <property type="project" value="TreeGrafter"/>
</dbReference>
<evidence type="ECO:0000256" key="4">
    <source>
        <dbReference type="ARBA" id="ARBA00022448"/>
    </source>
</evidence>
<dbReference type="EMBL" id="LR134162">
    <property type="protein sequence ID" value="VEA98752.1"/>
    <property type="molecule type" value="Genomic_DNA"/>
</dbReference>
<feature type="domain" description="4Fe-4S ferredoxin-type" evidence="13">
    <location>
        <begin position="7"/>
        <end position="35"/>
    </location>
</feature>
<evidence type="ECO:0000256" key="8">
    <source>
        <dbReference type="ARBA" id="ARBA00022982"/>
    </source>
</evidence>
<dbReference type="GO" id="GO:0051539">
    <property type="term" value="F:4 iron, 4 sulfur cluster binding"/>
    <property type="evidence" value="ECO:0007669"/>
    <property type="project" value="UniProtKB-KW"/>
</dbReference>
<evidence type="ECO:0000256" key="10">
    <source>
        <dbReference type="ARBA" id="ARBA00023014"/>
    </source>
</evidence>
<dbReference type="GO" id="GO:0009055">
    <property type="term" value="F:electron transfer activity"/>
    <property type="evidence" value="ECO:0007669"/>
    <property type="project" value="TreeGrafter"/>
</dbReference>
<dbReference type="PROSITE" id="PS51379">
    <property type="entry name" value="4FE4S_FER_2"/>
    <property type="match status" value="1"/>
</dbReference>
<organism evidence="14 15">
    <name type="scientific">Klebsiella pneumoniae</name>
    <dbReference type="NCBI Taxonomy" id="573"/>
    <lineage>
        <taxon>Bacteria</taxon>
        <taxon>Pseudomonadati</taxon>
        <taxon>Pseudomonadota</taxon>
        <taxon>Gammaproteobacteria</taxon>
        <taxon>Enterobacterales</taxon>
        <taxon>Enterobacteriaceae</taxon>
        <taxon>Klebsiella/Raoultella group</taxon>
        <taxon>Klebsiella</taxon>
        <taxon>Klebsiella pneumoniae complex</taxon>
    </lineage>
</organism>
<dbReference type="Gene3D" id="3.30.70.20">
    <property type="match status" value="1"/>
</dbReference>
<evidence type="ECO:0000256" key="1">
    <source>
        <dbReference type="ARBA" id="ARBA00001927"/>
    </source>
</evidence>
<accession>A0A447RG30</accession>
<protein>
    <submittedName>
        <fullName evidence="14">Cryptic nitrate reductase 2 subunit beta</fullName>
        <ecNumber evidence="14">1.7.99.4</ecNumber>
    </submittedName>
</protein>
<evidence type="ECO:0000313" key="15">
    <source>
        <dbReference type="Proteomes" id="UP000282433"/>
    </source>
</evidence>
<evidence type="ECO:0000256" key="11">
    <source>
        <dbReference type="ARBA" id="ARBA00023291"/>
    </source>
</evidence>
<comment type="cofactor">
    <cofactor evidence="2">
        <name>[4Fe-4S] cluster</name>
        <dbReference type="ChEBI" id="CHEBI:49883"/>
    </cofactor>
</comment>
<keyword evidence="5" id="KW-0004">4Fe-4S</keyword>
<comment type="subcellular location">
    <subcellularLocation>
        <location evidence="3">Cell envelope</location>
    </subcellularLocation>
</comment>
<evidence type="ECO:0000256" key="12">
    <source>
        <dbReference type="SAM" id="MobiDB-lite"/>
    </source>
</evidence>
<proteinExistence type="predicted"/>
<keyword evidence="11" id="KW-0003">3Fe-4S</keyword>
<evidence type="ECO:0000259" key="13">
    <source>
        <dbReference type="PROSITE" id="PS51379"/>
    </source>
</evidence>
<evidence type="ECO:0000313" key="14">
    <source>
        <dbReference type="EMBL" id="VEA98752.1"/>
    </source>
</evidence>
<dbReference type="AlphaFoldDB" id="A0A447RG30"/>
<evidence type="ECO:0000256" key="9">
    <source>
        <dbReference type="ARBA" id="ARBA00023004"/>
    </source>
</evidence>
<keyword evidence="4" id="KW-0813">Transport</keyword>
<gene>
    <name evidence="14" type="primary">narY_4</name>
    <name evidence="14" type="ORF">NCTC13635_00046</name>
</gene>
<evidence type="ECO:0000256" key="5">
    <source>
        <dbReference type="ARBA" id="ARBA00022485"/>
    </source>
</evidence>
<feature type="compositionally biased region" description="Basic and acidic residues" evidence="12">
    <location>
        <begin position="127"/>
        <end position="136"/>
    </location>
</feature>
<evidence type="ECO:0000256" key="7">
    <source>
        <dbReference type="ARBA" id="ARBA00022737"/>
    </source>
</evidence>
<dbReference type="GO" id="GO:0016491">
    <property type="term" value="F:oxidoreductase activity"/>
    <property type="evidence" value="ECO:0007669"/>
    <property type="project" value="UniProtKB-KW"/>
</dbReference>
<dbReference type="InterPro" id="IPR017896">
    <property type="entry name" value="4Fe4S_Fe-S-bd"/>
</dbReference>
<sequence>MKIRSQVGMVLNLDKCIGCHTCSVTCKNVWSSREGMEYAWFNNVETKPGIGYPKNWEDQDQWQGGWIRGISGKLTPRLGNRVSVLSKIFANPVLPAIDDYYEPFTYDYQHLHNAPEGKYLPTARPRSLADQRRAYG</sequence>
<evidence type="ECO:0000256" key="2">
    <source>
        <dbReference type="ARBA" id="ARBA00001966"/>
    </source>
</evidence>
<keyword evidence="6" id="KW-0479">Metal-binding</keyword>
<keyword evidence="10" id="KW-0411">Iron-sulfur</keyword>
<keyword evidence="9" id="KW-0408">Iron</keyword>
<dbReference type="PANTHER" id="PTHR43518">
    <property type="entry name" value="NITRATE REDUCTASE BETA SUBUNIT"/>
    <property type="match status" value="1"/>
</dbReference>
<keyword evidence="14" id="KW-0560">Oxidoreductase</keyword>
<dbReference type="GO" id="GO:0051538">
    <property type="term" value="F:3 iron, 4 sulfur cluster binding"/>
    <property type="evidence" value="ECO:0007669"/>
    <property type="project" value="UniProtKB-KW"/>
</dbReference>
<feature type="region of interest" description="Disordered" evidence="12">
    <location>
        <begin position="117"/>
        <end position="136"/>
    </location>
</feature>
<keyword evidence="7" id="KW-0677">Repeat</keyword>
<dbReference type="EC" id="1.7.99.4" evidence="14"/>
<comment type="cofactor">
    <cofactor evidence="1">
        <name>[3Fe-4S] cluster</name>
        <dbReference type="ChEBI" id="CHEBI:21137"/>
    </cofactor>
</comment>
<dbReference type="GO" id="GO:0030313">
    <property type="term" value="C:cell envelope"/>
    <property type="evidence" value="ECO:0007669"/>
    <property type="project" value="UniProtKB-SubCell"/>
</dbReference>
<dbReference type="Proteomes" id="UP000282433">
    <property type="component" value="Chromosome"/>
</dbReference>
<evidence type="ECO:0000256" key="3">
    <source>
        <dbReference type="ARBA" id="ARBA00004196"/>
    </source>
</evidence>
<dbReference type="SUPFAM" id="SSF54862">
    <property type="entry name" value="4Fe-4S ferredoxins"/>
    <property type="match status" value="1"/>
</dbReference>
<keyword evidence="8" id="KW-0249">Electron transport</keyword>
<reference evidence="14 15" key="1">
    <citation type="submission" date="2018-12" db="EMBL/GenBank/DDBJ databases">
        <authorList>
            <consortium name="Pathogen Informatics"/>
        </authorList>
    </citation>
    <scope>NUCLEOTIDE SEQUENCE [LARGE SCALE GENOMIC DNA]</scope>
    <source>
        <strain evidence="14 15">NCTC13635</strain>
    </source>
</reference>
<dbReference type="FunFam" id="3.30.70.20:FF:000010">
    <property type="entry name" value="Respiratory nitrate reductase beta subunit"/>
    <property type="match status" value="1"/>
</dbReference>
<evidence type="ECO:0000256" key="6">
    <source>
        <dbReference type="ARBA" id="ARBA00022723"/>
    </source>
</evidence>